<dbReference type="AlphaFoldDB" id="A0A0A2MWV2"/>
<evidence type="ECO:0000313" key="4">
    <source>
        <dbReference type="EMBL" id="KGO92670.1"/>
    </source>
</evidence>
<dbReference type="Pfam" id="PF18962">
    <property type="entry name" value="Por_Secre_tail"/>
    <property type="match status" value="1"/>
</dbReference>
<accession>A0A0A2MWV2</accession>
<protein>
    <recommendedName>
        <fullName evidence="3">Secretion system C-terminal sorting domain-containing protein</fullName>
    </recommendedName>
</protein>
<dbReference type="EMBL" id="JRLY01000008">
    <property type="protein sequence ID" value="KGO92670.1"/>
    <property type="molecule type" value="Genomic_DNA"/>
</dbReference>
<dbReference type="eggNOG" id="COG3187">
    <property type="taxonomic scope" value="Bacteria"/>
</dbReference>
<feature type="domain" description="Secretion system C-terminal sorting" evidence="3">
    <location>
        <begin position="626"/>
        <end position="693"/>
    </location>
</feature>
<sequence>MKKFTLAALLLLVAWGTQAQNLIYSTVFPAGDAPSGWSQEILGFEAETDWYFGDTYMPGAGNFSAPAAIFNDDISFDDNSHVRLISPAFDTSGYETLTLSFEYSLSKTTDNLGTLGVEVYNGTTWQQILFVTAHTPPVNSGDLDMTQYKNAQFKVRFVYNDQFSSNSWGAGMTNFVLEGTYDVVPNDLIQNAFALTCGQSIPGTTVTATAETGLPVCNTVDGNTIGVWYKFSDPMTQSTVTASLCESGTTFDSRLSIFKGPLTALTCVTANDNTCGNLSSVTFAYDGYSDYYLLVSGEGTTTGAFTIEASCTPIPPPNDEIANAYDVDTFTPPYTDHAVQFTNATAESQAFDYEVNGCDGGQLPYVWYKFTALADGTAQVTLPTPSPGGLNLIHFYSAPNESATVPDLDWVNQASNACNVFDDARLIDITAGTTYYVAITLEGGNSDVAFEIIYLSLCTTPPVPTAVAQAFCTGATVANLVATGIEGNQINWYATEGGEALAETTTLISGTYYVTQSIEVCESDAVAVVITVNEIPAAPGEDATQNFTPGQTVADLEVVAITGATLNWYTLSGNSEYVSIPATTPLVNGTTYYVTQTTNGCESAYFGITASQVASTGSFAFSNLKVYPNPANSVITVANNSAISQIAVTNLLGQTVLKQTATANNVQVDLSALAAGTYILQVQAEGATANVKVVKQ</sequence>
<dbReference type="Proteomes" id="UP000030111">
    <property type="component" value="Unassembled WGS sequence"/>
</dbReference>
<dbReference type="InterPro" id="IPR026444">
    <property type="entry name" value="Secre_tail"/>
</dbReference>
<feature type="chain" id="PRO_5002003639" description="Secretion system C-terminal sorting domain-containing protein" evidence="2">
    <location>
        <begin position="20"/>
        <end position="696"/>
    </location>
</feature>
<reference evidence="4 5" key="1">
    <citation type="submission" date="2013-09" db="EMBL/GenBank/DDBJ databases">
        <authorList>
            <person name="Zeng Z."/>
            <person name="Chen C."/>
        </authorList>
    </citation>
    <scope>NUCLEOTIDE SEQUENCE [LARGE SCALE GENOMIC DNA]</scope>
    <source>
        <strain evidence="4 5">WB 4.1-42</strain>
    </source>
</reference>
<keyword evidence="5" id="KW-1185">Reference proteome</keyword>
<dbReference type="NCBIfam" id="TIGR04183">
    <property type="entry name" value="Por_Secre_tail"/>
    <property type="match status" value="1"/>
</dbReference>
<feature type="signal peptide" evidence="2">
    <location>
        <begin position="1"/>
        <end position="19"/>
    </location>
</feature>
<dbReference type="STRING" id="1121898.GCA_000422725_02393"/>
<evidence type="ECO:0000256" key="1">
    <source>
        <dbReference type="ARBA" id="ARBA00022729"/>
    </source>
</evidence>
<dbReference type="RefSeq" id="WP_026992753.1">
    <property type="nucleotide sequence ID" value="NZ_JRLY01000008.1"/>
</dbReference>
<evidence type="ECO:0000313" key="5">
    <source>
        <dbReference type="Proteomes" id="UP000030111"/>
    </source>
</evidence>
<dbReference type="OrthoDB" id="869215at2"/>
<organism evidence="4 5">
    <name type="scientific">Flavobacterium subsaxonicum WB 4.1-42 = DSM 21790</name>
    <dbReference type="NCBI Taxonomy" id="1121898"/>
    <lineage>
        <taxon>Bacteria</taxon>
        <taxon>Pseudomonadati</taxon>
        <taxon>Bacteroidota</taxon>
        <taxon>Flavobacteriia</taxon>
        <taxon>Flavobacteriales</taxon>
        <taxon>Flavobacteriaceae</taxon>
        <taxon>Flavobacterium</taxon>
    </lineage>
</organism>
<name>A0A0A2MWV2_9FLAO</name>
<dbReference type="eggNOG" id="COG5184">
    <property type="taxonomic scope" value="Bacteria"/>
</dbReference>
<proteinExistence type="predicted"/>
<gene>
    <name evidence="4" type="ORF">Q766_11140</name>
</gene>
<keyword evidence="1 2" id="KW-0732">Signal</keyword>
<dbReference type="eggNOG" id="COG4935">
    <property type="taxonomic scope" value="Bacteria"/>
</dbReference>
<evidence type="ECO:0000259" key="3">
    <source>
        <dbReference type="Pfam" id="PF18962"/>
    </source>
</evidence>
<comment type="caution">
    <text evidence="4">The sequence shown here is derived from an EMBL/GenBank/DDBJ whole genome shotgun (WGS) entry which is preliminary data.</text>
</comment>
<evidence type="ECO:0000256" key="2">
    <source>
        <dbReference type="SAM" id="SignalP"/>
    </source>
</evidence>